<evidence type="ECO:0000313" key="1">
    <source>
        <dbReference type="EMBL" id="KAA6413944.1"/>
    </source>
</evidence>
<sequence length="110" mass="11663">MIIIAACRHRRRFGSITATIPSRDWELKDPLALVTRGLNSLRSATPVPASHILRLSAGRAAPGVDDVQSGTEARRTRLRGAVYSGDGRVSWQLVGAGNAPESAEGCGDRG</sequence>
<comment type="caution">
    <text evidence="1">The sequence shown here is derived from an EMBL/GenBank/DDBJ whole genome shotgun (WGS) entry which is preliminary data.</text>
</comment>
<organism evidence="1 2">
    <name type="scientific">Lasallia pustulata</name>
    <dbReference type="NCBI Taxonomy" id="136370"/>
    <lineage>
        <taxon>Eukaryota</taxon>
        <taxon>Fungi</taxon>
        <taxon>Dikarya</taxon>
        <taxon>Ascomycota</taxon>
        <taxon>Pezizomycotina</taxon>
        <taxon>Lecanoromycetes</taxon>
        <taxon>OSLEUM clade</taxon>
        <taxon>Umbilicariomycetidae</taxon>
        <taxon>Umbilicariales</taxon>
        <taxon>Umbilicariaceae</taxon>
        <taxon>Lasallia</taxon>
    </lineage>
</organism>
<accession>A0A5M8PXY2</accession>
<protein>
    <submittedName>
        <fullName evidence="1">Uncharacterized protein</fullName>
    </submittedName>
</protein>
<dbReference type="AlphaFoldDB" id="A0A5M8PXY2"/>
<reference evidence="1 2" key="1">
    <citation type="submission" date="2019-09" db="EMBL/GenBank/DDBJ databases">
        <title>The hologenome of the rock-dwelling lichen Lasallia pustulata.</title>
        <authorList>
            <person name="Greshake Tzovaras B."/>
            <person name="Segers F."/>
            <person name="Bicker A."/>
            <person name="Dal Grande F."/>
            <person name="Otte J."/>
            <person name="Hankeln T."/>
            <person name="Schmitt I."/>
            <person name="Ebersberger I."/>
        </authorList>
    </citation>
    <scope>NUCLEOTIDE SEQUENCE [LARGE SCALE GENOMIC DNA]</scope>
    <source>
        <strain evidence="1">A1-1</strain>
    </source>
</reference>
<proteinExistence type="predicted"/>
<evidence type="ECO:0000313" key="2">
    <source>
        <dbReference type="Proteomes" id="UP000324767"/>
    </source>
</evidence>
<dbReference type="EMBL" id="VXIT01000003">
    <property type="protein sequence ID" value="KAA6413944.1"/>
    <property type="molecule type" value="Genomic_DNA"/>
</dbReference>
<gene>
    <name evidence="1" type="ORF">FRX48_02306</name>
</gene>
<name>A0A5M8PXY2_9LECA</name>
<dbReference type="Proteomes" id="UP000324767">
    <property type="component" value="Unassembled WGS sequence"/>
</dbReference>